<comment type="caution">
    <text evidence="2">The sequence shown here is derived from an EMBL/GenBank/DDBJ whole genome shotgun (WGS) entry which is preliminary data.</text>
</comment>
<evidence type="ECO:0000313" key="2">
    <source>
        <dbReference type="EMBL" id="MFC4410118.1"/>
    </source>
</evidence>
<evidence type="ECO:0000256" key="1">
    <source>
        <dbReference type="SAM" id="MobiDB-lite"/>
    </source>
</evidence>
<dbReference type="RefSeq" id="WP_378153601.1">
    <property type="nucleotide sequence ID" value="NZ_JBHSEC010000007.1"/>
</dbReference>
<protein>
    <submittedName>
        <fullName evidence="2">Uncharacterized protein</fullName>
    </submittedName>
</protein>
<feature type="region of interest" description="Disordered" evidence="1">
    <location>
        <begin position="1"/>
        <end position="23"/>
    </location>
</feature>
<sequence length="58" mass="6422">MNTQPNGKYTEAGTDIEEVKKRNAESGMTYNEVKEMLARSITKEAAERTSVPSNSKSI</sequence>
<reference evidence="3" key="1">
    <citation type="journal article" date="2019" name="Int. J. Syst. Evol. Microbiol.">
        <title>The Global Catalogue of Microorganisms (GCM) 10K type strain sequencing project: providing services to taxonomists for standard genome sequencing and annotation.</title>
        <authorList>
            <consortium name="The Broad Institute Genomics Platform"/>
            <consortium name="The Broad Institute Genome Sequencing Center for Infectious Disease"/>
            <person name="Wu L."/>
            <person name="Ma J."/>
        </authorList>
    </citation>
    <scope>NUCLEOTIDE SEQUENCE [LARGE SCALE GENOMIC DNA]</scope>
    <source>
        <strain evidence="3">CCUG 59778</strain>
    </source>
</reference>
<keyword evidence="3" id="KW-1185">Reference proteome</keyword>
<gene>
    <name evidence="2" type="ORF">ACFOZY_06655</name>
</gene>
<proteinExistence type="predicted"/>
<evidence type="ECO:0000313" key="3">
    <source>
        <dbReference type="Proteomes" id="UP001595817"/>
    </source>
</evidence>
<organism evidence="2 3">
    <name type="scientific">Chungangia koreensis</name>
    <dbReference type="NCBI Taxonomy" id="752657"/>
    <lineage>
        <taxon>Bacteria</taxon>
        <taxon>Bacillati</taxon>
        <taxon>Bacillota</taxon>
        <taxon>Bacilli</taxon>
        <taxon>Lactobacillales</taxon>
        <taxon>Chungangia</taxon>
    </lineage>
</organism>
<dbReference type="EMBL" id="JBHSEC010000007">
    <property type="protein sequence ID" value="MFC4410118.1"/>
    <property type="molecule type" value="Genomic_DNA"/>
</dbReference>
<accession>A0ABV8X4A0</accession>
<dbReference type="Proteomes" id="UP001595817">
    <property type="component" value="Unassembled WGS sequence"/>
</dbReference>
<name>A0ABV8X4A0_9LACT</name>